<protein>
    <submittedName>
        <fullName evidence="3">Aldo/keto reductase</fullName>
    </submittedName>
</protein>
<evidence type="ECO:0000313" key="4">
    <source>
        <dbReference type="Proteomes" id="UP000053669"/>
    </source>
</evidence>
<dbReference type="SUPFAM" id="SSF51430">
    <property type="entry name" value="NAD(P)-linked oxidoreductase"/>
    <property type="match status" value="1"/>
</dbReference>
<dbReference type="InterPro" id="IPR023210">
    <property type="entry name" value="NADP_OxRdtase_dom"/>
</dbReference>
<organism evidence="3 4">
    <name type="scientific">Streptomyces canus</name>
    <dbReference type="NCBI Taxonomy" id="58343"/>
    <lineage>
        <taxon>Bacteria</taxon>
        <taxon>Bacillati</taxon>
        <taxon>Actinomycetota</taxon>
        <taxon>Actinomycetes</taxon>
        <taxon>Kitasatosporales</taxon>
        <taxon>Streptomycetaceae</taxon>
        <taxon>Streptomyces</taxon>
        <taxon>Streptomyces aurantiacus group</taxon>
    </lineage>
</organism>
<dbReference type="GO" id="GO:0005737">
    <property type="term" value="C:cytoplasm"/>
    <property type="evidence" value="ECO:0007669"/>
    <property type="project" value="TreeGrafter"/>
</dbReference>
<dbReference type="PRINTS" id="PR00069">
    <property type="entry name" value="ALDKETRDTASE"/>
</dbReference>
<keyword evidence="1" id="KW-0560">Oxidoreductase</keyword>
<evidence type="ECO:0000259" key="2">
    <source>
        <dbReference type="Pfam" id="PF00248"/>
    </source>
</evidence>
<dbReference type="GO" id="GO:0016491">
    <property type="term" value="F:oxidoreductase activity"/>
    <property type="evidence" value="ECO:0007669"/>
    <property type="project" value="UniProtKB-KW"/>
</dbReference>
<sequence length="326" mass="34783">MKHVSLGGLDVSRIGLGAMTMAGVYTTGGGLDDAASIRTIHRALDLGVTHIDTAEIYGPFHSENLVGKAIKGRRDDVVVATKFGLVSHAGGGPGVIDSSPANVKAAVEGSLVRLGTDHIDLYYQHRVDPNTPIEETVGALAELVSEGKVRHIGLSEAGPATIRRAHSVHPVAALQTEYSLWTRDVEADILPLLREHGIGFVPYSPLGHGLLTGQIRTVDDFTDDDWRKTNPRFTGENFQRNLAIVDEVRAIGAEIGATPAQTALAWLLTRGDDIAPIPGTRRVSRVEENTAADAVELSAAQLDRLNNLTPAAGERHDEANMAGIDR</sequence>
<evidence type="ECO:0000256" key="1">
    <source>
        <dbReference type="ARBA" id="ARBA00023002"/>
    </source>
</evidence>
<gene>
    <name evidence="3" type="ORF">AQJ46_12680</name>
</gene>
<dbReference type="InterPro" id="IPR036812">
    <property type="entry name" value="NAD(P)_OxRdtase_dom_sf"/>
</dbReference>
<dbReference type="RefSeq" id="WP_059205653.1">
    <property type="nucleotide sequence ID" value="NZ_KQ948658.1"/>
</dbReference>
<dbReference type="PANTHER" id="PTHR43625:SF40">
    <property type="entry name" value="ALDO-KETO REDUCTASE YAKC [NADP(+)]"/>
    <property type="match status" value="1"/>
</dbReference>
<dbReference type="Gene3D" id="3.20.20.100">
    <property type="entry name" value="NADP-dependent oxidoreductase domain"/>
    <property type="match status" value="1"/>
</dbReference>
<dbReference type="InterPro" id="IPR020471">
    <property type="entry name" value="AKR"/>
</dbReference>
<dbReference type="CDD" id="cd19076">
    <property type="entry name" value="AKR_AKR13A_13D"/>
    <property type="match status" value="1"/>
</dbReference>
<dbReference type="AlphaFoldDB" id="A0A117R5K9"/>
<name>A0A117R5K9_9ACTN</name>
<dbReference type="Proteomes" id="UP000053669">
    <property type="component" value="Unassembled WGS sequence"/>
</dbReference>
<dbReference type="STRING" id="58343.AQJ46_12680"/>
<reference evidence="3 4" key="1">
    <citation type="submission" date="2015-10" db="EMBL/GenBank/DDBJ databases">
        <title>Draft genome sequence of Streptomyces canus DSM 40017, type strain for the species Streptomyces canus.</title>
        <authorList>
            <person name="Ruckert C."/>
            <person name="Winkler A."/>
            <person name="Kalinowski J."/>
            <person name="Kampfer P."/>
            <person name="Glaeser S."/>
        </authorList>
    </citation>
    <scope>NUCLEOTIDE SEQUENCE [LARGE SCALE GENOMIC DNA]</scope>
    <source>
        <strain evidence="3 4">DSM 40017</strain>
    </source>
</reference>
<proteinExistence type="predicted"/>
<dbReference type="InterPro" id="IPR050791">
    <property type="entry name" value="Aldo-Keto_reductase"/>
</dbReference>
<feature type="domain" description="NADP-dependent oxidoreductase" evidence="2">
    <location>
        <begin position="13"/>
        <end position="307"/>
    </location>
</feature>
<dbReference type="EMBL" id="LMWU01000013">
    <property type="protein sequence ID" value="KUN72313.1"/>
    <property type="molecule type" value="Genomic_DNA"/>
</dbReference>
<dbReference type="PANTHER" id="PTHR43625">
    <property type="entry name" value="AFLATOXIN B1 ALDEHYDE REDUCTASE"/>
    <property type="match status" value="1"/>
</dbReference>
<evidence type="ECO:0000313" key="3">
    <source>
        <dbReference type="EMBL" id="KUN72313.1"/>
    </source>
</evidence>
<comment type="caution">
    <text evidence="3">The sequence shown here is derived from an EMBL/GenBank/DDBJ whole genome shotgun (WGS) entry which is preliminary data.</text>
</comment>
<accession>A0A117R5K9</accession>
<dbReference type="Pfam" id="PF00248">
    <property type="entry name" value="Aldo_ket_red"/>
    <property type="match status" value="1"/>
</dbReference>